<protein>
    <recommendedName>
        <fullName evidence="1">Putative plant transposon protein domain-containing protein</fullName>
    </recommendedName>
</protein>
<reference evidence="2 3" key="1">
    <citation type="submission" date="2020-09" db="EMBL/GenBank/DDBJ databases">
        <title>De no assembly of potato wild relative species, Solanum commersonii.</title>
        <authorList>
            <person name="Cho K."/>
        </authorList>
    </citation>
    <scope>NUCLEOTIDE SEQUENCE [LARGE SCALE GENOMIC DNA]</scope>
    <source>
        <strain evidence="2">LZ3.2</strain>
        <tissue evidence="2">Leaf</tissue>
    </source>
</reference>
<feature type="domain" description="Putative plant transposon protein" evidence="1">
    <location>
        <begin position="30"/>
        <end position="73"/>
    </location>
</feature>
<dbReference type="Pfam" id="PF20167">
    <property type="entry name" value="Transposase_32"/>
    <property type="match status" value="1"/>
</dbReference>
<proteinExistence type="predicted"/>
<dbReference type="PANTHER" id="PTHR33180:SF31">
    <property type="entry name" value="POLYPROTEIN PROTEIN"/>
    <property type="match status" value="1"/>
</dbReference>
<evidence type="ECO:0000313" key="3">
    <source>
        <dbReference type="Proteomes" id="UP000824120"/>
    </source>
</evidence>
<accession>A0A9J5WLM1</accession>
<gene>
    <name evidence="2" type="ORF">H5410_055900</name>
</gene>
<dbReference type="Proteomes" id="UP000824120">
    <property type="component" value="Chromosome 11"/>
</dbReference>
<organism evidence="2 3">
    <name type="scientific">Solanum commersonii</name>
    <name type="common">Commerson's wild potato</name>
    <name type="synonym">Commerson's nightshade</name>
    <dbReference type="NCBI Taxonomy" id="4109"/>
    <lineage>
        <taxon>Eukaryota</taxon>
        <taxon>Viridiplantae</taxon>
        <taxon>Streptophyta</taxon>
        <taxon>Embryophyta</taxon>
        <taxon>Tracheophyta</taxon>
        <taxon>Spermatophyta</taxon>
        <taxon>Magnoliopsida</taxon>
        <taxon>eudicotyledons</taxon>
        <taxon>Gunneridae</taxon>
        <taxon>Pentapetalae</taxon>
        <taxon>asterids</taxon>
        <taxon>lamiids</taxon>
        <taxon>Solanales</taxon>
        <taxon>Solanaceae</taxon>
        <taxon>Solanoideae</taxon>
        <taxon>Solaneae</taxon>
        <taxon>Solanum</taxon>
    </lineage>
</organism>
<evidence type="ECO:0000313" key="2">
    <source>
        <dbReference type="EMBL" id="KAG5575766.1"/>
    </source>
</evidence>
<name>A0A9J5WLM1_SOLCO</name>
<keyword evidence="3" id="KW-1185">Reference proteome</keyword>
<dbReference type="PANTHER" id="PTHR33180">
    <property type="entry name" value="PHOTOSYSTEM II CP43 REACTION CENTER PROTEIN"/>
    <property type="match status" value="1"/>
</dbReference>
<evidence type="ECO:0000259" key="1">
    <source>
        <dbReference type="Pfam" id="PF20167"/>
    </source>
</evidence>
<comment type="caution">
    <text evidence="2">The sequence shown here is derived from an EMBL/GenBank/DDBJ whole genome shotgun (WGS) entry which is preliminary data.</text>
</comment>
<dbReference type="OrthoDB" id="1306244at2759"/>
<dbReference type="AlphaFoldDB" id="A0A9J5WLM1"/>
<dbReference type="InterPro" id="IPR046796">
    <property type="entry name" value="Transposase_32_dom"/>
</dbReference>
<dbReference type="EMBL" id="JACXVP010000011">
    <property type="protein sequence ID" value="KAG5575766.1"/>
    <property type="molecule type" value="Genomic_DNA"/>
</dbReference>
<sequence>MKKWLASLISDGTPKWIEVGAPIEKKEHNIATRTRLNFAMIIAQDMVMRAKQRQTSLPFPVLITELCRQARVPRYEKKDVGVISTSFTNILRIEAEYLKDEAENKKAAPVDS</sequence>